<dbReference type="Pfam" id="PF13439">
    <property type="entry name" value="Glyco_transf_4"/>
    <property type="match status" value="1"/>
</dbReference>
<protein>
    <submittedName>
        <fullName evidence="5">Glycosyltransferase family 4 protein</fullName>
    </submittedName>
</protein>
<evidence type="ECO:0000313" key="5">
    <source>
        <dbReference type="EMBL" id="NJQ16393.1"/>
    </source>
</evidence>
<organism evidence="5 6">
    <name type="scientific">Streptomyces bohaiensis</name>
    <dbReference type="NCBI Taxonomy" id="1431344"/>
    <lineage>
        <taxon>Bacteria</taxon>
        <taxon>Bacillati</taxon>
        <taxon>Actinomycetota</taxon>
        <taxon>Actinomycetes</taxon>
        <taxon>Kitasatosporales</taxon>
        <taxon>Streptomycetaceae</taxon>
        <taxon>Streptomyces</taxon>
    </lineage>
</organism>
<dbReference type="Pfam" id="PF13692">
    <property type="entry name" value="Glyco_trans_1_4"/>
    <property type="match status" value="1"/>
</dbReference>
<evidence type="ECO:0000256" key="2">
    <source>
        <dbReference type="ARBA" id="ARBA00022679"/>
    </source>
</evidence>
<accession>A0ABX1CER3</accession>
<dbReference type="Gene3D" id="3.40.50.2000">
    <property type="entry name" value="Glycogen Phosphorylase B"/>
    <property type="match status" value="2"/>
</dbReference>
<sequence length="461" mass="49166">MSVAETTAVTADRRDETGTREEAAAARPRVVHTPRAATHPRQLTVLHIAQPADGGVARVVTDLVRAQRADGLRPVVLCPPDGLGEAAEAAGATVCAWSATREPGARVAQEAAVIARTVREIDPDLVHLHSAKAGLAGRLAIRGRVPTVYQPHAWSFEAARGVTGALALRWERHAARWAHQIVCVSDDERRRGQRAGVRARWTVIRNGVDTAHFADVVPAPLPRARPDEADDDLARAVADPGAPETAAGERGAADGADPFEETQQTLVDGGRPPVVVCVGRLCRQKGQDVLLRAWPEIAARVPDARLVLVGDGPDEERLRAMAPAGVDFVGAVPDAAPWYAAASLVVAPSRWEGMALVPLEALAAGRPVVMSDVAGARESLPPAHTALCLVPREDPVTLGRAVVRLLNDPRRADELGEQGSRFARSEHDVARTAAAFSRLYRSMLTPGTPRSPLSMREFSRP</sequence>
<dbReference type="PANTHER" id="PTHR45947">
    <property type="entry name" value="SULFOQUINOVOSYL TRANSFERASE SQD2"/>
    <property type="match status" value="1"/>
</dbReference>
<dbReference type="EMBL" id="JAAVJC010000148">
    <property type="protein sequence ID" value="NJQ16393.1"/>
    <property type="molecule type" value="Genomic_DNA"/>
</dbReference>
<feature type="domain" description="Glycosyltransferase subfamily 4-like N-terminal" evidence="4">
    <location>
        <begin position="54"/>
        <end position="211"/>
    </location>
</feature>
<proteinExistence type="predicted"/>
<name>A0ABX1CER3_9ACTN</name>
<feature type="region of interest" description="Disordered" evidence="3">
    <location>
        <begin position="1"/>
        <end position="31"/>
    </location>
</feature>
<dbReference type="CDD" id="cd03801">
    <property type="entry name" value="GT4_PimA-like"/>
    <property type="match status" value="1"/>
</dbReference>
<evidence type="ECO:0000256" key="3">
    <source>
        <dbReference type="SAM" id="MobiDB-lite"/>
    </source>
</evidence>
<evidence type="ECO:0000256" key="1">
    <source>
        <dbReference type="ARBA" id="ARBA00022676"/>
    </source>
</evidence>
<dbReference type="InterPro" id="IPR028098">
    <property type="entry name" value="Glyco_trans_4-like_N"/>
</dbReference>
<dbReference type="Proteomes" id="UP000727056">
    <property type="component" value="Unassembled WGS sequence"/>
</dbReference>
<keyword evidence="1" id="KW-0328">Glycosyltransferase</keyword>
<gene>
    <name evidence="5" type="ORF">HCN52_15990</name>
</gene>
<dbReference type="PANTHER" id="PTHR45947:SF3">
    <property type="entry name" value="SULFOQUINOVOSYL TRANSFERASE SQD2"/>
    <property type="match status" value="1"/>
</dbReference>
<keyword evidence="2" id="KW-0808">Transferase</keyword>
<reference evidence="5 6" key="1">
    <citation type="submission" date="2020-03" db="EMBL/GenBank/DDBJ databases">
        <title>Draft genome of Streptomyces sp. ventii, isolated from the Axial Seamount in the Pacific Ocean, and resequencing of the two type strains Streptomyces lonarensis strain NCL 716 and Streptomyces bohaiensis strain 11A07.</title>
        <authorList>
            <person name="Loughran R.M."/>
            <person name="Pfannmuller K.M."/>
            <person name="Wasson B.J."/>
            <person name="Deadmond M.C."/>
            <person name="Paddock B.E."/>
            <person name="Koyack M.J."/>
            <person name="Gallegos D.A."/>
            <person name="Mitchell E.A."/>
            <person name="Ushijima B."/>
            <person name="Saw J.H."/>
            <person name="Mcphail K.L."/>
            <person name="Videau P."/>
        </authorList>
    </citation>
    <scope>NUCLEOTIDE SEQUENCE [LARGE SCALE GENOMIC DNA]</scope>
    <source>
        <strain evidence="5 6">11A07</strain>
    </source>
</reference>
<comment type="caution">
    <text evidence="5">The sequence shown here is derived from an EMBL/GenBank/DDBJ whole genome shotgun (WGS) entry which is preliminary data.</text>
</comment>
<dbReference type="SUPFAM" id="SSF53756">
    <property type="entry name" value="UDP-Glycosyltransferase/glycogen phosphorylase"/>
    <property type="match status" value="1"/>
</dbReference>
<evidence type="ECO:0000313" key="6">
    <source>
        <dbReference type="Proteomes" id="UP000727056"/>
    </source>
</evidence>
<dbReference type="InterPro" id="IPR050194">
    <property type="entry name" value="Glycosyltransferase_grp1"/>
</dbReference>
<keyword evidence="6" id="KW-1185">Reference proteome</keyword>
<feature type="compositionally biased region" description="Basic and acidic residues" evidence="3">
    <location>
        <begin position="11"/>
        <end position="24"/>
    </location>
</feature>
<evidence type="ECO:0000259" key="4">
    <source>
        <dbReference type="Pfam" id="PF13439"/>
    </source>
</evidence>